<dbReference type="Proteomes" id="UP000436181">
    <property type="component" value="Unassembled WGS sequence"/>
</dbReference>
<feature type="compositionally biased region" description="Acidic residues" evidence="1">
    <location>
        <begin position="308"/>
        <end position="325"/>
    </location>
</feature>
<proteinExistence type="predicted"/>
<dbReference type="RefSeq" id="WP_151842079.1">
    <property type="nucleotide sequence ID" value="NZ_CP061033.1"/>
</dbReference>
<gene>
    <name evidence="3" type="ORF">F8377_01855</name>
</gene>
<keyword evidence="2" id="KW-1133">Transmembrane helix</keyword>
<feature type="region of interest" description="Disordered" evidence="1">
    <location>
        <begin position="1"/>
        <end position="31"/>
    </location>
</feature>
<reference evidence="3 4" key="1">
    <citation type="submission" date="2019-10" db="EMBL/GenBank/DDBJ databases">
        <title>Corynebacterium sp novel species isolated from the respiratory tract of Marmot.</title>
        <authorList>
            <person name="Zhang G."/>
        </authorList>
    </citation>
    <scope>NUCLEOTIDE SEQUENCE [LARGE SCALE GENOMIC DNA]</scope>
    <source>
        <strain evidence="3 4">336</strain>
    </source>
</reference>
<feature type="transmembrane region" description="Helical" evidence="2">
    <location>
        <begin position="160"/>
        <end position="182"/>
    </location>
</feature>
<evidence type="ECO:0000313" key="3">
    <source>
        <dbReference type="EMBL" id="KAB3522935.1"/>
    </source>
</evidence>
<evidence type="ECO:0000256" key="1">
    <source>
        <dbReference type="SAM" id="MobiDB-lite"/>
    </source>
</evidence>
<feature type="compositionally biased region" description="Low complexity" evidence="1">
    <location>
        <begin position="253"/>
        <end position="263"/>
    </location>
</feature>
<feature type="compositionally biased region" description="Polar residues" evidence="1">
    <location>
        <begin position="1"/>
        <end position="21"/>
    </location>
</feature>
<keyword evidence="2" id="KW-0472">Membrane</keyword>
<feature type="transmembrane region" description="Helical" evidence="2">
    <location>
        <begin position="194"/>
        <end position="217"/>
    </location>
</feature>
<feature type="transmembrane region" description="Helical" evidence="2">
    <location>
        <begin position="133"/>
        <end position="153"/>
    </location>
</feature>
<accession>A0ABQ6VF70</accession>
<feature type="compositionally biased region" description="Polar residues" evidence="1">
    <location>
        <begin position="233"/>
        <end position="242"/>
    </location>
</feature>
<dbReference type="EMBL" id="WBZJ01000001">
    <property type="protein sequence ID" value="KAB3522935.1"/>
    <property type="molecule type" value="Genomic_DNA"/>
</dbReference>
<organism evidence="3 4">
    <name type="scientific">Corynebacterium zhongnanshanii</name>
    <dbReference type="NCBI Taxonomy" id="2768834"/>
    <lineage>
        <taxon>Bacteria</taxon>
        <taxon>Bacillati</taxon>
        <taxon>Actinomycetota</taxon>
        <taxon>Actinomycetes</taxon>
        <taxon>Mycobacteriales</taxon>
        <taxon>Corynebacteriaceae</taxon>
        <taxon>Corynebacterium</taxon>
    </lineage>
</organism>
<keyword evidence="4" id="KW-1185">Reference proteome</keyword>
<keyword evidence="2" id="KW-0812">Transmembrane</keyword>
<feature type="region of interest" description="Disordered" evidence="1">
    <location>
        <begin position="233"/>
        <end position="333"/>
    </location>
</feature>
<comment type="caution">
    <text evidence="3">The sequence shown here is derived from an EMBL/GenBank/DDBJ whole genome shotgun (WGS) entry which is preliminary data.</text>
</comment>
<evidence type="ECO:0000313" key="4">
    <source>
        <dbReference type="Proteomes" id="UP000436181"/>
    </source>
</evidence>
<evidence type="ECO:0000256" key="2">
    <source>
        <dbReference type="SAM" id="Phobius"/>
    </source>
</evidence>
<protein>
    <submittedName>
        <fullName evidence="3">YwaF family protein</fullName>
    </submittedName>
</protein>
<feature type="transmembrane region" description="Helical" evidence="2">
    <location>
        <begin position="75"/>
        <end position="96"/>
    </location>
</feature>
<feature type="compositionally biased region" description="Low complexity" evidence="1">
    <location>
        <begin position="272"/>
        <end position="284"/>
    </location>
</feature>
<sequence>MSTPQQPFQPNGQFSQGQAPNGQALYGQSGFAQPQYTQPGFGQTPYGQAPFNAPNGQMSSAGAREKISAMSNKQLYAVSMAFVVLVLWGLRFLTWVKVVDETQSGMLFKGNGALQYVSSVAGGKSANIPVKPLGIYTTALLLVMILSVILCFFDVHFKRAVRLGAVAIIAYLVVSSFLYILTWRALSDPDIPKIVPGVGLIFTWIFLALIIGGYFYFLRPGLSGASQGQSAAWTQAPQQNQYPGWAPAPQPQQPQMNAAPAAAETEVNSSWPSQNQAAQNPAASESGVEAEALAETSEAVQGNTAADSSDDDANPWASLEDDSEEDNNKNPWA</sequence>
<name>A0ABQ6VF70_9CORY</name>